<sequence length="243" mass="27060">MKINPNTLAIPTIPPIHIGRRNAYHQAGLAVAVYLGNQQKNLPALHFQVAVRLPELKVGMGGRLTRTPGRYAARLEGGRLIPYLPYSYESATRLLSPLEKRQCQCAFEADVVNLLVGSLAEAKYVALRDGEVFNANLVYLGALKFYGGDQELKIIDGYMACLLPDNQAEQRKKLAELFLAAYSFINDRQNWQAIKALAEAIYNDPKEVFTCEEVIALVELGHSSTHVVSQNFSFDNAVERPMH</sequence>
<proteinExistence type="predicted"/>
<gene>
    <name evidence="1" type="ORF">MGMO_70c00060</name>
</gene>
<dbReference type="RefSeq" id="WP_023494835.1">
    <property type="nucleotide sequence ID" value="NZ_AYLO01000067.1"/>
</dbReference>
<dbReference type="OrthoDB" id="5567255at2"/>
<dbReference type="STRING" id="1116472.MGMO_70c00060"/>
<accession>V5DXR3</accession>
<dbReference type="PATRIC" id="fig|1116472.3.peg.2080"/>
<name>V5DXR3_9GAMM</name>
<dbReference type="AlphaFoldDB" id="V5DXR3"/>
<evidence type="ECO:0000313" key="2">
    <source>
        <dbReference type="Proteomes" id="UP000017842"/>
    </source>
</evidence>
<evidence type="ECO:0000313" key="1">
    <source>
        <dbReference type="EMBL" id="ESS72111.1"/>
    </source>
</evidence>
<keyword evidence="2" id="KW-1185">Reference proteome</keyword>
<comment type="caution">
    <text evidence="1">The sequence shown here is derived from an EMBL/GenBank/DDBJ whole genome shotgun (WGS) entry which is preliminary data.</text>
</comment>
<reference evidence="1 2" key="1">
    <citation type="journal article" date="2013" name="Genome Announc.">
        <title>Draft Genome Sequence of the Methanotrophic Gammaproteobacterium Methyloglobulus morosus DSM 22980 Strain KoM1.</title>
        <authorList>
            <person name="Poehlein A."/>
            <person name="Deutzmann J.S."/>
            <person name="Daniel R."/>
            <person name="Simeonova D.D."/>
        </authorList>
    </citation>
    <scope>NUCLEOTIDE SEQUENCE [LARGE SCALE GENOMIC DNA]</scope>
    <source>
        <strain evidence="1 2">KoM1</strain>
    </source>
</reference>
<organism evidence="1 2">
    <name type="scientific">Methyloglobulus morosus KoM1</name>
    <dbReference type="NCBI Taxonomy" id="1116472"/>
    <lineage>
        <taxon>Bacteria</taxon>
        <taxon>Pseudomonadati</taxon>
        <taxon>Pseudomonadota</taxon>
        <taxon>Gammaproteobacteria</taxon>
        <taxon>Methylococcales</taxon>
        <taxon>Methylococcaceae</taxon>
        <taxon>Methyloglobulus</taxon>
    </lineage>
</organism>
<dbReference type="Proteomes" id="UP000017842">
    <property type="component" value="Unassembled WGS sequence"/>
</dbReference>
<protein>
    <submittedName>
        <fullName evidence="1">Uncharacterized protein</fullName>
    </submittedName>
</protein>
<dbReference type="EMBL" id="AYLO01000067">
    <property type="protein sequence ID" value="ESS72111.1"/>
    <property type="molecule type" value="Genomic_DNA"/>
</dbReference>